<proteinExistence type="predicted"/>
<dbReference type="STRING" id="2512241.A0A553HT11"/>
<sequence>MAQNILNEPSIKEWLEKRKETFKNLTEAGLFGETERWDVIVDLDDTEKKSKLTLPYALSESVQAARQGCALYQKFVDAVFKNTDEEARATWRDDTGPRFVIEYFSEELPYESARLSLTIIAPLPDGTEHVIDADGSLTVWTLEDDPASVDVSTRPYELDYQSSESTAWGRNCIKYCQENHSSCNDSANGNEIKEVINPDSIPSRLLRLYKNENDILHAQIIGRDTEHPIPTLEVSHQGFAILSYCWGGPQSIQLTRETVGLSPSYPITKLPKTLADAAWFTHQLGLEYLWVDALCILQDDLDDKGREIPRMGKYYGDATVTICAASADTYFRGFLPTPPPAENPENYLFGPVKLRAKTKSGEFGTIQVFKEPDYFNSHREREPVVKRGWTLQESLLSRRLLIFSSQHLYFACREANASCGGREPLPKSRFIGLFESRVPGINTISSLQRMYPAVSTWDKVVNEYTQRRLGCFEDKLPAISAMAASLIHMARDERGQELQYCAGLMLDLEGKDWGWKGEFLWAVTQLDLPGAMPDDSSSPSWSWASLQAPIHRWQAIPDDFPDEDGIRLLHFDAPLEDARNPFGAVRGGVIKLMARTRPFSTIDRASVHMLITNKTILEDNMYDKSSQSVLVFRPDSVEIEGILARGGGDALLLELIAARTKRMGVTYPSGLLIMEHRENSEERGYFKRVGMFDFKSKNISGSKMLQELAMEQALTLFDNCELREVCIL</sequence>
<organism evidence="2 3">
    <name type="scientific">Xylaria flabelliformis</name>
    <dbReference type="NCBI Taxonomy" id="2512241"/>
    <lineage>
        <taxon>Eukaryota</taxon>
        <taxon>Fungi</taxon>
        <taxon>Dikarya</taxon>
        <taxon>Ascomycota</taxon>
        <taxon>Pezizomycotina</taxon>
        <taxon>Sordariomycetes</taxon>
        <taxon>Xylariomycetidae</taxon>
        <taxon>Xylariales</taxon>
        <taxon>Xylariaceae</taxon>
        <taxon>Xylaria</taxon>
    </lineage>
</organism>
<name>A0A553HT11_9PEZI</name>
<feature type="domain" description="Heterokaryon incompatibility" evidence="1">
    <location>
        <begin position="239"/>
        <end position="393"/>
    </location>
</feature>
<evidence type="ECO:0000313" key="2">
    <source>
        <dbReference type="EMBL" id="TRX91098.1"/>
    </source>
</evidence>
<dbReference type="AlphaFoldDB" id="A0A553HT11"/>
<evidence type="ECO:0000313" key="3">
    <source>
        <dbReference type="Proteomes" id="UP000319160"/>
    </source>
</evidence>
<gene>
    <name evidence="2" type="ORF">FHL15_008080</name>
</gene>
<dbReference type="Pfam" id="PF06985">
    <property type="entry name" value="HET"/>
    <property type="match status" value="1"/>
</dbReference>
<dbReference type="EMBL" id="VFLP01000049">
    <property type="protein sequence ID" value="TRX91098.1"/>
    <property type="molecule type" value="Genomic_DNA"/>
</dbReference>
<dbReference type="PANTHER" id="PTHR33112">
    <property type="entry name" value="DOMAIN PROTEIN, PUTATIVE-RELATED"/>
    <property type="match status" value="1"/>
</dbReference>
<keyword evidence="3" id="KW-1185">Reference proteome</keyword>
<dbReference type="InterPro" id="IPR010730">
    <property type="entry name" value="HET"/>
</dbReference>
<dbReference type="Proteomes" id="UP000319160">
    <property type="component" value="Unassembled WGS sequence"/>
</dbReference>
<dbReference type="PANTHER" id="PTHR33112:SF16">
    <property type="entry name" value="HETEROKARYON INCOMPATIBILITY DOMAIN-CONTAINING PROTEIN"/>
    <property type="match status" value="1"/>
</dbReference>
<protein>
    <recommendedName>
        <fullName evidence="1">Heterokaryon incompatibility domain-containing protein</fullName>
    </recommendedName>
</protein>
<accession>A0A553HT11</accession>
<evidence type="ECO:0000259" key="1">
    <source>
        <dbReference type="Pfam" id="PF06985"/>
    </source>
</evidence>
<dbReference type="OrthoDB" id="5125733at2759"/>
<reference evidence="3" key="1">
    <citation type="submission" date="2019-06" db="EMBL/GenBank/DDBJ databases">
        <title>Draft genome sequence of the griseofulvin-producing fungus Xylaria cubensis strain G536.</title>
        <authorList>
            <person name="Mead M.E."/>
            <person name="Raja H.A."/>
            <person name="Steenwyk J.L."/>
            <person name="Knowles S.L."/>
            <person name="Oberlies N.H."/>
            <person name="Rokas A."/>
        </authorList>
    </citation>
    <scope>NUCLEOTIDE SEQUENCE [LARGE SCALE GENOMIC DNA]</scope>
    <source>
        <strain evidence="3">G536</strain>
    </source>
</reference>
<comment type="caution">
    <text evidence="2">The sequence shown here is derived from an EMBL/GenBank/DDBJ whole genome shotgun (WGS) entry which is preliminary data.</text>
</comment>